<dbReference type="EMBL" id="AOEX01000102">
    <property type="protein sequence ID" value="EME51455.1"/>
    <property type="molecule type" value="Genomic_DNA"/>
</dbReference>
<organism evidence="1 2">
    <name type="scientific">Rhodococcus ruber BKS 20-38</name>
    <dbReference type="NCBI Taxonomy" id="1278076"/>
    <lineage>
        <taxon>Bacteria</taxon>
        <taxon>Bacillati</taxon>
        <taxon>Actinomycetota</taxon>
        <taxon>Actinomycetes</taxon>
        <taxon>Mycobacteriales</taxon>
        <taxon>Nocardiaceae</taxon>
        <taxon>Rhodococcus</taxon>
    </lineage>
</organism>
<sequence length="217" mass="23760">MVQVHAARAGLPLTRPTVDVDMVLHIETGAITFAGVRDRLEALGYCLCLPTGAGPVHRFMRGDEQVDVMVADHLAPRHRPKVAGREVFAVPAGTSALRKTVDCIVEYDDGSIRLSVPDVLGALVLKGAAYKEDARDRARHLDDAVVLACAMNDPLGDSLRMEGSDRGRVRILAEALAAESHPSWLQVPEQFRNQGYHALRRVVEEPKPVPPKRRLGR</sequence>
<protein>
    <submittedName>
        <fullName evidence="1">Uncharacterized protein</fullName>
    </submittedName>
</protein>
<dbReference type="AlphaFoldDB" id="M2XQK9"/>
<name>M2XQK9_9NOCA</name>
<proteinExistence type="predicted"/>
<gene>
    <name evidence="1" type="ORF">G352_25587</name>
</gene>
<comment type="caution">
    <text evidence="1">The sequence shown here is derived from an EMBL/GenBank/DDBJ whole genome shotgun (WGS) entry which is preliminary data.</text>
</comment>
<keyword evidence="2" id="KW-1185">Reference proteome</keyword>
<dbReference type="PATRIC" id="fig|1278076.4.peg.5245"/>
<dbReference type="Proteomes" id="UP000011731">
    <property type="component" value="Unassembled WGS sequence"/>
</dbReference>
<reference evidence="1 2" key="1">
    <citation type="journal article" date="2013" name="Genome Announc.">
        <title>Draft Genome Sequence of Rhodococcus ruber Strain BKS 20-38.</title>
        <authorList>
            <person name="Bala M."/>
            <person name="Kumar S."/>
            <person name="Raghava G.P."/>
            <person name="Mayilraj S."/>
        </authorList>
    </citation>
    <scope>NUCLEOTIDE SEQUENCE [LARGE SCALE GENOMIC DNA]</scope>
    <source>
        <strain evidence="1 2">BKS 20-38</strain>
    </source>
</reference>
<evidence type="ECO:0000313" key="1">
    <source>
        <dbReference type="EMBL" id="EME51455.1"/>
    </source>
</evidence>
<evidence type="ECO:0000313" key="2">
    <source>
        <dbReference type="Proteomes" id="UP000011731"/>
    </source>
</evidence>
<accession>M2XQK9</accession>